<name>A0ABS7K8Q3_9BACI</name>
<evidence type="ECO:0000313" key="2">
    <source>
        <dbReference type="Proteomes" id="UP000769780"/>
    </source>
</evidence>
<dbReference type="Proteomes" id="UP000769780">
    <property type="component" value="Unassembled WGS sequence"/>
</dbReference>
<proteinExistence type="predicted"/>
<dbReference type="RefSeq" id="WP_221874810.1">
    <property type="nucleotide sequence ID" value="NZ_JACWFH010000025.1"/>
</dbReference>
<protein>
    <submittedName>
        <fullName evidence="1">Uncharacterized protein</fullName>
    </submittedName>
</protein>
<organism evidence="1 2">
    <name type="scientific">Mesobacillus maritimus</name>
    <dbReference type="NCBI Taxonomy" id="1643336"/>
    <lineage>
        <taxon>Bacteria</taxon>
        <taxon>Bacillati</taxon>
        <taxon>Bacillota</taxon>
        <taxon>Bacilli</taxon>
        <taxon>Bacillales</taxon>
        <taxon>Bacillaceae</taxon>
        <taxon>Mesobacillus</taxon>
    </lineage>
</organism>
<accession>A0ABS7K8Q3</accession>
<comment type="caution">
    <text evidence="1">The sequence shown here is derived from an EMBL/GenBank/DDBJ whole genome shotgun (WGS) entry which is preliminary data.</text>
</comment>
<sequence length="111" mass="13280">MTETLNYREFYQKLPFHICKNDRVSMQKEAKYANVRDCTHWLIGLEGCEKNVETFHWRVVVFPSNENGHFNCKLAFFKSPFVRTFNEACDLLRNVEALARQDQLFTIFEHK</sequence>
<reference evidence="1 2" key="1">
    <citation type="submission" date="2020-07" db="EMBL/GenBank/DDBJ databases">
        <title>Fungal Genomes of the International Space Station.</title>
        <authorList>
            <person name="Seuylemezian A."/>
            <person name="Singh N.K."/>
            <person name="Wood J."/>
            <person name="Venkateswaran K."/>
        </authorList>
    </citation>
    <scope>NUCLEOTIDE SEQUENCE [LARGE SCALE GENOMIC DNA]</scope>
    <source>
        <strain evidence="1 2">PL-B2</strain>
    </source>
</reference>
<dbReference type="EMBL" id="JACWFH010000025">
    <property type="protein sequence ID" value="MBY0098588.1"/>
    <property type="molecule type" value="Genomic_DNA"/>
</dbReference>
<keyword evidence="2" id="KW-1185">Reference proteome</keyword>
<gene>
    <name evidence="1" type="ORF">H0185_17635</name>
</gene>
<evidence type="ECO:0000313" key="1">
    <source>
        <dbReference type="EMBL" id="MBY0098588.1"/>
    </source>
</evidence>